<keyword evidence="2" id="KW-1185">Reference proteome</keyword>
<dbReference type="AlphaFoldDB" id="A0A7W0HKQ9"/>
<evidence type="ECO:0000313" key="2">
    <source>
        <dbReference type="Proteomes" id="UP000525298"/>
    </source>
</evidence>
<accession>A0A7W0HKQ9</accession>
<organism evidence="1 2">
    <name type="scientific">Desulfosalsimonas propionicica</name>
    <dbReference type="NCBI Taxonomy" id="332175"/>
    <lineage>
        <taxon>Bacteria</taxon>
        <taxon>Pseudomonadati</taxon>
        <taxon>Thermodesulfobacteriota</taxon>
        <taxon>Desulfobacteria</taxon>
        <taxon>Desulfobacterales</taxon>
        <taxon>Desulfosalsimonadaceae</taxon>
        <taxon>Desulfosalsimonas</taxon>
    </lineage>
</organism>
<protein>
    <submittedName>
        <fullName evidence="1">Uncharacterized protein</fullName>
    </submittedName>
</protein>
<sequence length="458" mass="52877">MCEAEKNQIAISVCTDLSELREKVGNSYLSDHSLCLLEQSLSDNVQYMLLEYPYVDKDFRSTYYSDFSKRHKKIDRNSYRVHLFGKEEYFGFFTLRNTAPFNLGRAYIAPDAFARQKGHLLLAGFECHFLGKTLTVKAFPWMQQDANISRCAQVSIWAITRYYSEKYSIYSEYTIQQIFDLASSHTRKIPSKGLTIENISSIFSLIGFYPEIYFSEIVNNRKIFNEIIYIFVESGIPFVAGLRGKRHAIAIIGHLKIEPENDVKSGITPISDLIEGYFSVDDNCLPYSVVGNGGMHSVCDIDSIIVPLYEKMYLDVLTLLSRILPEIEDSFLPQQNMYRRVFMASSKSFKQFIFDNAVDDYYKYHLLLQQMPKFIWVAEYIAESEYPDYVQSRFIFDATAMEYAGIDMMISARIGSLFICEGESVELDDVRDPIYRHNLAEAYHGMDEENDGSQQQKS</sequence>
<gene>
    <name evidence="1" type="ORF">HNR65_001790</name>
</gene>
<reference evidence="1 2" key="1">
    <citation type="submission" date="2020-07" db="EMBL/GenBank/DDBJ databases">
        <title>Genomic Encyclopedia of Type Strains, Phase IV (KMG-IV): sequencing the most valuable type-strain genomes for metagenomic binning, comparative biology and taxonomic classification.</title>
        <authorList>
            <person name="Goeker M."/>
        </authorList>
    </citation>
    <scope>NUCLEOTIDE SEQUENCE [LARGE SCALE GENOMIC DNA]</scope>
    <source>
        <strain evidence="1 2">DSM 17721</strain>
    </source>
</reference>
<dbReference type="EMBL" id="JACDUS010000004">
    <property type="protein sequence ID" value="MBA2881463.1"/>
    <property type="molecule type" value="Genomic_DNA"/>
</dbReference>
<dbReference type="RefSeq" id="WP_181551123.1">
    <property type="nucleotide sequence ID" value="NZ_JACDUS010000004.1"/>
</dbReference>
<comment type="caution">
    <text evidence="1">The sequence shown here is derived from an EMBL/GenBank/DDBJ whole genome shotgun (WGS) entry which is preliminary data.</text>
</comment>
<dbReference type="Proteomes" id="UP000525298">
    <property type="component" value="Unassembled WGS sequence"/>
</dbReference>
<evidence type="ECO:0000313" key="1">
    <source>
        <dbReference type="EMBL" id="MBA2881463.1"/>
    </source>
</evidence>
<name>A0A7W0HKQ9_9BACT</name>
<proteinExistence type="predicted"/>